<proteinExistence type="predicted"/>
<feature type="domain" description="Bacterial Ig" evidence="1">
    <location>
        <begin position="113"/>
        <end position="192"/>
    </location>
</feature>
<accession>A0A931AUF8</accession>
<evidence type="ECO:0000259" key="1">
    <source>
        <dbReference type="Pfam" id="PF20622"/>
    </source>
</evidence>
<organism evidence="2 3">
    <name type="scientific">Enterococcus lacertideformus</name>
    <dbReference type="NCBI Taxonomy" id="2771493"/>
    <lineage>
        <taxon>Bacteria</taxon>
        <taxon>Bacillati</taxon>
        <taxon>Bacillota</taxon>
        <taxon>Bacilli</taxon>
        <taxon>Lactobacillales</taxon>
        <taxon>Enterococcaceae</taxon>
        <taxon>Enterococcus</taxon>
    </lineage>
</organism>
<gene>
    <name evidence="2" type="ORF">IC227_01225</name>
</gene>
<dbReference type="AlphaFoldDB" id="A0A931AUF8"/>
<reference evidence="2" key="1">
    <citation type="submission" date="2020-09" db="EMBL/GenBank/DDBJ databases">
        <title>Genomic insights into the novelty and pathogenicity of a unique biofilm-forming Enterococcus sp. bacteria (Enterococcus lacertideformus) identified in reptiles.</title>
        <authorList>
            <person name="Agius J.E."/>
            <person name="Phalen D.N."/>
            <person name="Rose K."/>
            <person name="Eden J.-S."/>
        </authorList>
    </citation>
    <scope>NUCLEOTIDE SEQUENCE</scope>
    <source>
        <strain evidence="2">PHRS 0518</strain>
    </source>
</reference>
<sequence length="309" mass="34406">MVALDENKDEEVESIYLDFTAGYDLKANVYTEDEEAITGTFGKFITDIKVTVGGEELKDVTVTLNPDGTYSIANVDGKLDLDKEIKVVGYNKYKEEKAEAIVETHRLERYYALTADDFNEGSKEITGTFGKDVTEIHLVVDGKEIPDVTAKLNPDGSYTFENVDQFIKNMNQKVTVIAYDKKNEKQNEVDVSLIPALKDYLLNPSSFVIGGDAYLSGTAGADVEYVSVYHVNPDGTRKLLGRAPVKAGKIRVYLGGYIVSKDEVIMAVAEGENQQPIYEEGKLVEKQVELRMLGEDGDYLLKPDTFYLR</sequence>
<evidence type="ECO:0000313" key="2">
    <source>
        <dbReference type="EMBL" id="MBF8807278.1"/>
    </source>
</evidence>
<evidence type="ECO:0000313" key="3">
    <source>
        <dbReference type="Proteomes" id="UP000637757"/>
    </source>
</evidence>
<protein>
    <recommendedName>
        <fullName evidence="1">Bacterial Ig domain-containing protein</fullName>
    </recommendedName>
</protein>
<dbReference type="Proteomes" id="UP000637757">
    <property type="component" value="Unassembled WGS sequence"/>
</dbReference>
<dbReference type="InterPro" id="IPR046746">
    <property type="entry name" value="Big_15"/>
</dbReference>
<dbReference type="Pfam" id="PF20622">
    <property type="entry name" value="Big_15"/>
    <property type="match status" value="1"/>
</dbReference>
<dbReference type="EMBL" id="JADAKE010000004">
    <property type="protein sequence ID" value="MBF8807278.1"/>
    <property type="molecule type" value="Genomic_DNA"/>
</dbReference>
<keyword evidence="3" id="KW-1185">Reference proteome</keyword>
<name>A0A931AUF8_9ENTE</name>
<comment type="caution">
    <text evidence="2">The sequence shown here is derived from an EMBL/GenBank/DDBJ whole genome shotgun (WGS) entry which is preliminary data.</text>
</comment>